<dbReference type="Gene3D" id="1.10.3660.10">
    <property type="entry name" value="6-phosphogluconate dehydrogenase C-terminal like domain"/>
    <property type="match status" value="1"/>
</dbReference>
<dbReference type="Pfam" id="PF02153">
    <property type="entry name" value="PDH_N"/>
    <property type="match status" value="1"/>
</dbReference>
<dbReference type="SUPFAM" id="SSF51735">
    <property type="entry name" value="NAD(P)-binding Rossmann-fold domains"/>
    <property type="match status" value="1"/>
</dbReference>
<reference evidence="3 4" key="1">
    <citation type="submission" date="2020-01" db="EMBL/GenBank/DDBJ databases">
        <title>Draft Genome Analysis of Muricauda sp. HICW Isolated from coastal seawater of PR China.</title>
        <authorList>
            <person name="Chen M.-X."/>
        </authorList>
    </citation>
    <scope>NUCLEOTIDE SEQUENCE [LARGE SCALE GENOMIC DNA]</scope>
    <source>
        <strain evidence="3 4">HICW</strain>
    </source>
</reference>
<dbReference type="GO" id="GO:0004665">
    <property type="term" value="F:prephenate dehydrogenase (NADP+) activity"/>
    <property type="evidence" value="ECO:0007669"/>
    <property type="project" value="InterPro"/>
</dbReference>
<dbReference type="PANTHER" id="PTHR21363">
    <property type="entry name" value="PREPHENATE DEHYDROGENASE"/>
    <property type="match status" value="1"/>
</dbReference>
<comment type="caution">
    <text evidence="3">The sequence shown here is derived from an EMBL/GenBank/DDBJ whole genome shotgun (WGS) entry which is preliminary data.</text>
</comment>
<dbReference type="FunFam" id="3.40.50.720:FF:000208">
    <property type="entry name" value="Prephenate dehydrogenase"/>
    <property type="match status" value="1"/>
</dbReference>
<evidence type="ECO:0000259" key="2">
    <source>
        <dbReference type="PROSITE" id="PS51176"/>
    </source>
</evidence>
<keyword evidence="1 3" id="KW-0560">Oxidoreductase</keyword>
<dbReference type="InterPro" id="IPR003099">
    <property type="entry name" value="Prephen_DH"/>
</dbReference>
<dbReference type="RefSeq" id="WP_176621234.1">
    <property type="nucleotide sequence ID" value="NZ_WYET01000009.1"/>
</dbReference>
<gene>
    <name evidence="3" type="ORF">GUA46_15350</name>
</gene>
<dbReference type="InterPro" id="IPR036291">
    <property type="entry name" value="NAD(P)-bd_dom_sf"/>
</dbReference>
<dbReference type="InterPro" id="IPR046826">
    <property type="entry name" value="PDH_N"/>
</dbReference>
<dbReference type="Proteomes" id="UP000558089">
    <property type="component" value="Unassembled WGS sequence"/>
</dbReference>
<evidence type="ECO:0000256" key="1">
    <source>
        <dbReference type="ARBA" id="ARBA00023002"/>
    </source>
</evidence>
<dbReference type="EMBL" id="WYET01000009">
    <property type="protein sequence ID" value="NVN19723.1"/>
    <property type="molecule type" value="Genomic_DNA"/>
</dbReference>
<organism evidence="3 4">
    <name type="scientific">Flagellimonas chongwuensis</name>
    <dbReference type="NCBI Taxonomy" id="2697365"/>
    <lineage>
        <taxon>Bacteria</taxon>
        <taxon>Pseudomonadati</taxon>
        <taxon>Bacteroidota</taxon>
        <taxon>Flavobacteriia</taxon>
        <taxon>Flavobacteriales</taxon>
        <taxon>Flavobacteriaceae</taxon>
        <taxon>Flagellimonas</taxon>
    </lineage>
</organism>
<protein>
    <submittedName>
        <fullName evidence="3">Prephenate dehydrogenase</fullName>
        <ecNumber evidence="3">1.3.1.12</ecNumber>
    </submittedName>
</protein>
<sequence length="286" mass="31873">MKVVIIGVGLIGGSFAKDVKKVHPEAEIIGVDKSDAHLEEALQLQIIDKKGDYQDLATADLVYVSIPVNVLVAELSKILDAAGDETVVMDAGSTKRLICQQVADHPKRRNFMACHPIAGTEFSGPTAALEGLYSGKTMIICEVEKTAFKLQEPALAIFQEIGMRIRYMNPEAHDKHIAYVSHLSHISSFMLGKTVIEKEKNERDIFDMAGSGFESTVRLAKSSPDMWTPIFEQNKDNVVETLEEYIENLTRFKQLIVDNDFENVHQEMSNTNKIKQILKGIPLTKK</sequence>
<keyword evidence="4" id="KW-1185">Reference proteome</keyword>
<dbReference type="GO" id="GO:0070403">
    <property type="term" value="F:NAD+ binding"/>
    <property type="evidence" value="ECO:0007669"/>
    <property type="project" value="InterPro"/>
</dbReference>
<dbReference type="Pfam" id="PF20463">
    <property type="entry name" value="PDH_C"/>
    <property type="match status" value="1"/>
</dbReference>
<dbReference type="InterPro" id="IPR050812">
    <property type="entry name" value="Preph/Arog_dehydrog"/>
</dbReference>
<dbReference type="InterPro" id="IPR008927">
    <property type="entry name" value="6-PGluconate_DH-like_C_sf"/>
</dbReference>
<dbReference type="AlphaFoldDB" id="A0A850NFS1"/>
<dbReference type="InterPro" id="IPR046825">
    <property type="entry name" value="PDH_C"/>
</dbReference>
<dbReference type="NCBIfam" id="NF006307">
    <property type="entry name" value="PRK08507.1"/>
    <property type="match status" value="1"/>
</dbReference>
<dbReference type="PANTHER" id="PTHR21363:SF0">
    <property type="entry name" value="PREPHENATE DEHYDROGENASE [NADP(+)]"/>
    <property type="match status" value="1"/>
</dbReference>
<evidence type="ECO:0000313" key="3">
    <source>
        <dbReference type="EMBL" id="NVN19723.1"/>
    </source>
</evidence>
<dbReference type="PROSITE" id="PS51176">
    <property type="entry name" value="PDH_ADH"/>
    <property type="match status" value="1"/>
</dbReference>
<dbReference type="GO" id="GO:0006571">
    <property type="term" value="P:tyrosine biosynthetic process"/>
    <property type="evidence" value="ECO:0007669"/>
    <property type="project" value="InterPro"/>
</dbReference>
<dbReference type="GO" id="GO:0008977">
    <property type="term" value="F:prephenate dehydrogenase (NAD+) activity"/>
    <property type="evidence" value="ECO:0007669"/>
    <property type="project" value="UniProtKB-EC"/>
</dbReference>
<accession>A0A850NFS1</accession>
<name>A0A850NFS1_9FLAO</name>
<dbReference type="EC" id="1.3.1.12" evidence="3"/>
<proteinExistence type="predicted"/>
<dbReference type="SUPFAM" id="SSF48179">
    <property type="entry name" value="6-phosphogluconate dehydrogenase C-terminal domain-like"/>
    <property type="match status" value="1"/>
</dbReference>
<feature type="domain" description="Prephenate/arogenate dehydrogenase" evidence="2">
    <location>
        <begin position="1"/>
        <end position="286"/>
    </location>
</feature>
<dbReference type="Gene3D" id="3.40.50.720">
    <property type="entry name" value="NAD(P)-binding Rossmann-like Domain"/>
    <property type="match status" value="1"/>
</dbReference>
<evidence type="ECO:0000313" key="4">
    <source>
        <dbReference type="Proteomes" id="UP000558089"/>
    </source>
</evidence>